<dbReference type="Proteomes" id="UP000307173">
    <property type="component" value="Unassembled WGS sequence"/>
</dbReference>
<protein>
    <submittedName>
        <fullName evidence="2">Uncharacterized protein</fullName>
    </submittedName>
</protein>
<sequence length="244" mass="28743">MEPNLKKWETAEKTFLWSKYNFDHRKIINSIRDHFPKNRTFDNLRDILRKHSNSSNADVPVALRDLHNFIKDYCSSEPIEEVYDFGDDNKLKFNNDVKVQGIKKNNFKKNKKNFKNNKRNKAKQMKEKLEEEIEEKARHFSMKRNRFPKHCVFCGANHPPFNCEKRIDNACWWCGIVGHKSSVCKIREEEEEERKISTTFAKNVSRRALVNFISKDEDLLTSILAIERNKMCNGIVLDTGAQAS</sequence>
<feature type="non-terminal residue" evidence="2">
    <location>
        <position position="244"/>
    </location>
</feature>
<feature type="coiled-coil region" evidence="1">
    <location>
        <begin position="104"/>
        <end position="146"/>
    </location>
</feature>
<keyword evidence="1" id="KW-0175">Coiled coil</keyword>
<keyword evidence="3" id="KW-1185">Reference proteome</keyword>
<comment type="caution">
    <text evidence="2">The sequence shown here is derived from an EMBL/GenBank/DDBJ whole genome shotgun (WGS) entry which is preliminary data.</text>
</comment>
<dbReference type="AlphaFoldDB" id="A0A4T0X163"/>
<reference evidence="2 3" key="1">
    <citation type="journal article" date="2019" name="Front. Genet.">
        <title>Whole-Genome Sequencing of the Opportunistic Yeast Pathogen Candida inconspicua Uncovers Its Hybrid Origin.</title>
        <authorList>
            <person name="Mixao V."/>
            <person name="Hansen A.P."/>
            <person name="Saus E."/>
            <person name="Boekhout T."/>
            <person name="Lass-Florl C."/>
            <person name="Gabaldon T."/>
        </authorList>
    </citation>
    <scope>NUCLEOTIDE SEQUENCE [LARGE SCALE GENOMIC DNA]</scope>
    <source>
        <strain evidence="2 3">CBS 180</strain>
    </source>
</reference>
<dbReference type="EMBL" id="SELW01000412">
    <property type="protein sequence ID" value="TID28248.1"/>
    <property type="molecule type" value="Genomic_DNA"/>
</dbReference>
<proteinExistence type="predicted"/>
<gene>
    <name evidence="2" type="ORF">CANINC_002601</name>
</gene>
<evidence type="ECO:0000256" key="1">
    <source>
        <dbReference type="SAM" id="Coils"/>
    </source>
</evidence>
<evidence type="ECO:0000313" key="2">
    <source>
        <dbReference type="EMBL" id="TID28248.1"/>
    </source>
</evidence>
<organism evidence="2 3">
    <name type="scientific">Pichia inconspicua</name>
    <dbReference type="NCBI Taxonomy" id="52247"/>
    <lineage>
        <taxon>Eukaryota</taxon>
        <taxon>Fungi</taxon>
        <taxon>Dikarya</taxon>
        <taxon>Ascomycota</taxon>
        <taxon>Saccharomycotina</taxon>
        <taxon>Pichiomycetes</taxon>
        <taxon>Pichiales</taxon>
        <taxon>Pichiaceae</taxon>
        <taxon>Pichia</taxon>
    </lineage>
</organism>
<name>A0A4T0X163_9ASCO</name>
<accession>A0A4T0X163</accession>
<evidence type="ECO:0000313" key="3">
    <source>
        <dbReference type="Proteomes" id="UP000307173"/>
    </source>
</evidence>